<feature type="transmembrane region" description="Helical" evidence="5">
    <location>
        <begin position="111"/>
        <end position="134"/>
    </location>
</feature>
<evidence type="ECO:0000256" key="1">
    <source>
        <dbReference type="ARBA" id="ARBA00004141"/>
    </source>
</evidence>
<evidence type="ECO:0000313" key="8">
    <source>
        <dbReference type="Proteomes" id="UP000003744"/>
    </source>
</evidence>
<dbReference type="InterPro" id="IPR035906">
    <property type="entry name" value="MetI-like_sf"/>
</dbReference>
<feature type="domain" description="ABC transmembrane type-1" evidence="6">
    <location>
        <begin position="311"/>
        <end position="501"/>
    </location>
</feature>
<feature type="transmembrane region" description="Helical" evidence="5">
    <location>
        <begin position="375"/>
        <end position="395"/>
    </location>
</feature>
<feature type="transmembrane region" description="Helical" evidence="5">
    <location>
        <begin position="349"/>
        <end position="369"/>
    </location>
</feature>
<dbReference type="GO" id="GO:0005886">
    <property type="term" value="C:plasma membrane"/>
    <property type="evidence" value="ECO:0007669"/>
    <property type="project" value="UniProtKB-SubCell"/>
</dbReference>
<dbReference type="CDD" id="cd06261">
    <property type="entry name" value="TM_PBP2"/>
    <property type="match status" value="2"/>
</dbReference>
<evidence type="ECO:0000256" key="2">
    <source>
        <dbReference type="ARBA" id="ARBA00022692"/>
    </source>
</evidence>
<reference evidence="7 8" key="1">
    <citation type="submission" date="2009-01" db="EMBL/GenBank/DDBJ databases">
        <authorList>
            <person name="Qin X."/>
            <person name="Bachman B."/>
            <person name="Battles P."/>
            <person name="Bell A."/>
            <person name="Bess C."/>
            <person name="Bickham C."/>
            <person name="Chaboub L."/>
            <person name="Chen D."/>
            <person name="Coyle M."/>
            <person name="Deiros D.R."/>
            <person name="Dinh H."/>
            <person name="Forbes L."/>
            <person name="Fowler G."/>
            <person name="Francisco L."/>
            <person name="Fu Q."/>
            <person name="Gubbala S."/>
            <person name="Hale W."/>
            <person name="Han Y."/>
            <person name="Hemphill L."/>
            <person name="Highlander S.K."/>
            <person name="Hirani K."/>
            <person name="Hogues M."/>
            <person name="Jackson L."/>
            <person name="Jakkamsetti A."/>
            <person name="Javaid M."/>
            <person name="Jiang H."/>
            <person name="Korchina V."/>
            <person name="Kovar C."/>
            <person name="Lara F."/>
            <person name="Lee S."/>
            <person name="Mata R."/>
            <person name="Mathew T."/>
            <person name="Moen C."/>
            <person name="Morales K."/>
            <person name="Munidasa M."/>
            <person name="Nazareth L."/>
            <person name="Ngo R."/>
            <person name="Nguyen L."/>
            <person name="Okwuonu G."/>
            <person name="Ongeri F."/>
            <person name="Patil S."/>
            <person name="Petrosino J."/>
            <person name="Pham C."/>
            <person name="Pham P."/>
            <person name="Pu L.-L."/>
            <person name="Puazo M."/>
            <person name="Raj R."/>
            <person name="Reid J."/>
            <person name="Rouhana J."/>
            <person name="Saada N."/>
            <person name="Shang Y."/>
            <person name="Simmons D."/>
            <person name="Thornton R."/>
            <person name="Warren J."/>
            <person name="Weissenberger G."/>
            <person name="Zhang J."/>
            <person name="Zhang L."/>
            <person name="Zhou C."/>
            <person name="Zhu D."/>
            <person name="Muzny D."/>
            <person name="Worley K."/>
            <person name="Gibbs R."/>
        </authorList>
    </citation>
    <scope>NUCLEOTIDE SEQUENCE [LARGE SCALE GENOMIC DNA]</scope>
    <source>
        <strain evidence="7 8">ATCC 35098</strain>
    </source>
</reference>
<keyword evidence="2 5" id="KW-0812">Transmembrane</keyword>
<feature type="transmembrane region" description="Helical" evidence="5">
    <location>
        <begin position="155"/>
        <end position="177"/>
    </location>
</feature>
<feature type="transmembrane region" description="Helical" evidence="5">
    <location>
        <begin position="257"/>
        <end position="285"/>
    </location>
</feature>
<comment type="subcellular location">
    <subcellularLocation>
        <location evidence="5">Cell membrane</location>
        <topology evidence="5">Multi-pass membrane protein</topology>
    </subcellularLocation>
    <subcellularLocation>
        <location evidence="1">Membrane</location>
        <topology evidence="1">Multi-pass membrane protein</topology>
    </subcellularLocation>
</comment>
<evidence type="ECO:0000313" key="7">
    <source>
        <dbReference type="EMBL" id="EEI82255.1"/>
    </source>
</evidence>
<protein>
    <submittedName>
        <fullName evidence="7">ABC transporter, permease protein</fullName>
    </submittedName>
</protein>
<dbReference type="InterPro" id="IPR000515">
    <property type="entry name" value="MetI-like"/>
</dbReference>
<evidence type="ECO:0000256" key="5">
    <source>
        <dbReference type="RuleBase" id="RU363032"/>
    </source>
</evidence>
<dbReference type="Gene3D" id="1.10.3720.10">
    <property type="entry name" value="MetI-like"/>
    <property type="match status" value="2"/>
</dbReference>
<feature type="transmembrane region" description="Helical" evidence="5">
    <location>
        <begin position="315"/>
        <end position="337"/>
    </location>
</feature>
<gene>
    <name evidence="7" type="ORF">HMPREF0077_1622</name>
</gene>
<keyword evidence="5" id="KW-0813">Transport</keyword>
<dbReference type="Pfam" id="PF00528">
    <property type="entry name" value="BPD_transp_1"/>
    <property type="match status" value="2"/>
</dbReference>
<feature type="transmembrane region" description="Helical" evidence="5">
    <location>
        <begin position="210"/>
        <end position="231"/>
    </location>
</feature>
<keyword evidence="4 5" id="KW-0472">Membrane</keyword>
<dbReference type="eggNOG" id="COG1178">
    <property type="taxonomic scope" value="Bacteria"/>
</dbReference>
<feature type="transmembrane region" description="Helical" evidence="5">
    <location>
        <begin position="66"/>
        <end position="91"/>
    </location>
</feature>
<feature type="transmembrane region" description="Helical" evidence="5">
    <location>
        <begin position="38"/>
        <end position="59"/>
    </location>
</feature>
<dbReference type="Proteomes" id="UP000003744">
    <property type="component" value="Unassembled WGS sequence"/>
</dbReference>
<organism evidence="7 8">
    <name type="scientific">Anaerococcus tetradius ATCC 35098</name>
    <dbReference type="NCBI Taxonomy" id="525255"/>
    <lineage>
        <taxon>Bacteria</taxon>
        <taxon>Bacillati</taxon>
        <taxon>Bacillota</taxon>
        <taxon>Tissierellia</taxon>
        <taxon>Tissierellales</taxon>
        <taxon>Peptoniphilaceae</taxon>
        <taxon>Anaerococcus</taxon>
    </lineage>
</organism>
<keyword evidence="3 5" id="KW-1133">Transmembrane helix</keyword>
<sequence>MPLIFVFKEAFFIGPNFTLANIIRVLKMKKLIGNSLKLSIGTSILSVVSSVFVSLFFYFSNKKIRLIITTILSITLISPPFVTSLSYINLFGRRGFISYGILGLSLNPYNMWGIMSMQSISYLSLNTLLLVGFLEKIDQRIIDSARSLGARTNNIIIDILLPSMKNGISAVFMLSFFKSIADFATPNIIGGKFSVLALEAYFEVIANGNLSLAASMNIIILFLTLLVYFIFAKNRQNYTSLGLSSQRKAIKLHDKTILYYTIAFISSLLLLTLSILYISIIFTAFSRMKDGSLVFSLENFKDTARYINSITIRSITYSLISALGGSLLGMLIGYYLIIKKDSYMKVIDYFANLPYVIPGMFFGLAYLLFFRDKPLYLTGTSAIVILNVLFKQLPFSTRIFNASMKSVDKNILKAIRDLGGGSFYEIKDGILPLSKESMRVSLINAFTTTMTTVGSIIFLVYPSKKLMTLVMFDVINSGKYNEGSVIALYILVICLIFNLLIQVLTKEKSHWLRR</sequence>
<evidence type="ECO:0000256" key="4">
    <source>
        <dbReference type="ARBA" id="ARBA00023136"/>
    </source>
</evidence>
<dbReference type="SUPFAM" id="SSF161098">
    <property type="entry name" value="MetI-like"/>
    <property type="match status" value="2"/>
</dbReference>
<dbReference type="PROSITE" id="PS50928">
    <property type="entry name" value="ABC_TM1"/>
    <property type="match status" value="2"/>
</dbReference>
<dbReference type="PANTHER" id="PTHR43496:SF1">
    <property type="entry name" value="POLYGALACTURONAN_RHAMNOGALACTURONAN TRANSPORT SYSTEM PERMEASE PROTEIN YTEP"/>
    <property type="match status" value="1"/>
</dbReference>
<dbReference type="PANTHER" id="PTHR43496">
    <property type="entry name" value="PROTEIN LPLB"/>
    <property type="match status" value="1"/>
</dbReference>
<dbReference type="AlphaFoldDB" id="C2CJG2"/>
<proteinExistence type="inferred from homology"/>
<evidence type="ECO:0000259" key="6">
    <source>
        <dbReference type="PROSITE" id="PS50928"/>
    </source>
</evidence>
<evidence type="ECO:0000256" key="3">
    <source>
        <dbReference type="ARBA" id="ARBA00022989"/>
    </source>
</evidence>
<dbReference type="HOGENOM" id="CLU_021838_1_1_9"/>
<name>C2CJG2_9FIRM</name>
<feature type="transmembrane region" description="Helical" evidence="5">
    <location>
        <begin position="483"/>
        <end position="504"/>
    </location>
</feature>
<dbReference type="EMBL" id="ACGC01000114">
    <property type="protein sequence ID" value="EEI82255.1"/>
    <property type="molecule type" value="Genomic_DNA"/>
</dbReference>
<accession>C2CJG2</accession>
<feature type="domain" description="ABC transmembrane type-1" evidence="6">
    <location>
        <begin position="32"/>
        <end position="231"/>
    </location>
</feature>
<feature type="transmembrane region" description="Helical" evidence="5">
    <location>
        <begin position="442"/>
        <end position="463"/>
    </location>
</feature>
<dbReference type="GO" id="GO:0055085">
    <property type="term" value="P:transmembrane transport"/>
    <property type="evidence" value="ECO:0007669"/>
    <property type="project" value="InterPro"/>
</dbReference>
<comment type="caution">
    <text evidence="7">The sequence shown here is derived from an EMBL/GenBank/DDBJ whole genome shotgun (WGS) entry which is preliminary data.</text>
</comment>
<comment type="similarity">
    <text evidence="5">Belongs to the binding-protein-dependent transport system permease family.</text>
</comment>